<dbReference type="UniPathway" id="UPA00196"/>
<protein>
    <recommendedName>
        <fullName evidence="13">Integral membrane protein</fullName>
    </recommendedName>
</protein>
<accession>A0A7Y9GNS3</accession>
<keyword evidence="8 10" id="KW-1133">Transmembrane helix</keyword>
<reference evidence="11 12" key="1">
    <citation type="submission" date="2020-07" db="EMBL/GenBank/DDBJ databases">
        <title>Sequencing the genomes of 1000 actinobacteria strains.</title>
        <authorList>
            <person name="Klenk H.-P."/>
        </authorList>
    </citation>
    <scope>NUCLEOTIDE SEQUENCE [LARGE SCALE GENOMIC DNA]</scope>
    <source>
        <strain evidence="11 12">DSM 24662</strain>
    </source>
</reference>
<evidence type="ECO:0008006" key="13">
    <source>
        <dbReference type="Google" id="ProtNLM"/>
    </source>
</evidence>
<keyword evidence="5" id="KW-0808">Transferase</keyword>
<sequence length="411" mass="45532">MAELSAPRGTWDALRRGWAALPVSVRVLIVYVLARVVTTLFFVTADAASGPSSRFGVNPGLAGLATGWDGQWYWYTAVNGYPAELPLTDDGLVAENQWAFMPVYPYLSSAVGLAFGSWPAGAVAVSLAAGYLACLVLYRMLRLRGDDAMAMWAVVFFAAGPLAALFQVAYAESLFLLFLFLALWLVMRRRFGWLYLLVPAMGFTRPGVLAFSLFLALYGIARWFARRRDPLPIREVVHIVALGLIAAFVGFSWQVIAGIVTGDPTAYLATELAWRRNWLPGWSGAFVPFDGFVLGADFWFSTWGLPGWLGIVALVILVAAIAALLLFEPHVKRLGVELRLWAASYVVYLLAVFFPQSSIFRLLVPLSPLWGAVAMPRSPWWRFGVLAVGLLGQWWWIFNMYGLGNTFWQIP</sequence>
<dbReference type="EMBL" id="JACCBV010000001">
    <property type="protein sequence ID" value="NYE19905.1"/>
    <property type="molecule type" value="Genomic_DNA"/>
</dbReference>
<evidence type="ECO:0000256" key="8">
    <source>
        <dbReference type="ARBA" id="ARBA00022989"/>
    </source>
</evidence>
<name>A0A7Y9GNS3_9MICO</name>
<gene>
    <name evidence="11" type="ORF">BJ991_001933</name>
</gene>
<keyword evidence="4" id="KW-0328">Glycosyltransferase</keyword>
<evidence type="ECO:0000256" key="2">
    <source>
        <dbReference type="ARBA" id="ARBA00004687"/>
    </source>
</evidence>
<feature type="transmembrane region" description="Helical" evidence="10">
    <location>
        <begin position="203"/>
        <end position="224"/>
    </location>
</feature>
<dbReference type="GO" id="GO:0006506">
    <property type="term" value="P:GPI anchor biosynthetic process"/>
    <property type="evidence" value="ECO:0007669"/>
    <property type="project" value="UniProtKB-UniPathway"/>
</dbReference>
<comment type="subcellular location">
    <subcellularLocation>
        <location evidence="1">Endoplasmic reticulum membrane</location>
        <topology evidence="1">Multi-pass membrane protein</topology>
    </subcellularLocation>
</comment>
<keyword evidence="7" id="KW-0256">Endoplasmic reticulum</keyword>
<evidence type="ECO:0000256" key="10">
    <source>
        <dbReference type="SAM" id="Phobius"/>
    </source>
</evidence>
<feature type="transmembrane region" description="Helical" evidence="10">
    <location>
        <begin position="236"/>
        <end position="256"/>
    </location>
</feature>
<proteinExistence type="predicted"/>
<feature type="transmembrane region" description="Helical" evidence="10">
    <location>
        <begin position="118"/>
        <end position="138"/>
    </location>
</feature>
<evidence type="ECO:0000256" key="5">
    <source>
        <dbReference type="ARBA" id="ARBA00022679"/>
    </source>
</evidence>
<evidence type="ECO:0000256" key="9">
    <source>
        <dbReference type="ARBA" id="ARBA00023136"/>
    </source>
</evidence>
<comment type="pathway">
    <text evidence="2">Glycolipid biosynthesis; glycosylphosphatidylinositol-anchor biosynthesis.</text>
</comment>
<keyword evidence="6 10" id="KW-0812">Transmembrane</keyword>
<evidence type="ECO:0000313" key="11">
    <source>
        <dbReference type="EMBL" id="NYE19905.1"/>
    </source>
</evidence>
<dbReference type="RefSeq" id="WP_425487524.1">
    <property type="nucleotide sequence ID" value="NZ_JACCBV010000001.1"/>
</dbReference>
<dbReference type="PANTHER" id="PTHR12468:SF2">
    <property type="entry name" value="GPI MANNOSYLTRANSFERASE 2"/>
    <property type="match status" value="1"/>
</dbReference>
<feature type="transmembrane region" description="Helical" evidence="10">
    <location>
        <begin position="380"/>
        <end position="398"/>
    </location>
</feature>
<keyword evidence="9 10" id="KW-0472">Membrane</keyword>
<evidence type="ECO:0000313" key="12">
    <source>
        <dbReference type="Proteomes" id="UP000576969"/>
    </source>
</evidence>
<evidence type="ECO:0000256" key="1">
    <source>
        <dbReference type="ARBA" id="ARBA00004477"/>
    </source>
</evidence>
<dbReference type="GO" id="GO:0004376">
    <property type="term" value="F:GPI mannosyltransferase activity"/>
    <property type="evidence" value="ECO:0007669"/>
    <property type="project" value="InterPro"/>
</dbReference>
<keyword evidence="3" id="KW-0337">GPI-anchor biosynthesis</keyword>
<dbReference type="AlphaFoldDB" id="A0A7Y9GNS3"/>
<feature type="transmembrane region" description="Helical" evidence="10">
    <location>
        <begin position="339"/>
        <end position="360"/>
    </location>
</feature>
<dbReference type="InterPro" id="IPR007315">
    <property type="entry name" value="PIG-V/Gpi18"/>
</dbReference>
<evidence type="ECO:0000256" key="3">
    <source>
        <dbReference type="ARBA" id="ARBA00022502"/>
    </source>
</evidence>
<organism evidence="11 12">
    <name type="scientific">Microbacterium immunditiarum</name>
    <dbReference type="NCBI Taxonomy" id="337480"/>
    <lineage>
        <taxon>Bacteria</taxon>
        <taxon>Bacillati</taxon>
        <taxon>Actinomycetota</taxon>
        <taxon>Actinomycetes</taxon>
        <taxon>Micrococcales</taxon>
        <taxon>Microbacteriaceae</taxon>
        <taxon>Microbacterium</taxon>
    </lineage>
</organism>
<dbReference type="Proteomes" id="UP000576969">
    <property type="component" value="Unassembled WGS sequence"/>
</dbReference>
<dbReference type="GO" id="GO:0000009">
    <property type="term" value="F:alpha-1,6-mannosyltransferase activity"/>
    <property type="evidence" value="ECO:0007669"/>
    <property type="project" value="InterPro"/>
</dbReference>
<evidence type="ECO:0000256" key="4">
    <source>
        <dbReference type="ARBA" id="ARBA00022676"/>
    </source>
</evidence>
<dbReference type="GO" id="GO:0031501">
    <property type="term" value="C:mannosyltransferase complex"/>
    <property type="evidence" value="ECO:0007669"/>
    <property type="project" value="TreeGrafter"/>
</dbReference>
<dbReference type="PANTHER" id="PTHR12468">
    <property type="entry name" value="GPI MANNOSYLTRANSFERASE 2"/>
    <property type="match status" value="1"/>
</dbReference>
<feature type="transmembrane region" description="Helical" evidence="10">
    <location>
        <begin position="23"/>
        <end position="45"/>
    </location>
</feature>
<dbReference type="GO" id="GO:0016020">
    <property type="term" value="C:membrane"/>
    <property type="evidence" value="ECO:0007669"/>
    <property type="project" value="GOC"/>
</dbReference>
<evidence type="ECO:0000256" key="6">
    <source>
        <dbReference type="ARBA" id="ARBA00022692"/>
    </source>
</evidence>
<feature type="transmembrane region" description="Helical" evidence="10">
    <location>
        <begin position="307"/>
        <end position="327"/>
    </location>
</feature>
<keyword evidence="12" id="KW-1185">Reference proteome</keyword>
<comment type="caution">
    <text evidence="11">The sequence shown here is derived from an EMBL/GenBank/DDBJ whole genome shotgun (WGS) entry which is preliminary data.</text>
</comment>
<feature type="transmembrane region" description="Helical" evidence="10">
    <location>
        <begin position="150"/>
        <end position="183"/>
    </location>
</feature>
<evidence type="ECO:0000256" key="7">
    <source>
        <dbReference type="ARBA" id="ARBA00022824"/>
    </source>
</evidence>